<feature type="compositionally biased region" description="Low complexity" evidence="1">
    <location>
        <begin position="66"/>
        <end position="75"/>
    </location>
</feature>
<gene>
    <name evidence="2" type="ORF">LCGC14_0605060</name>
</gene>
<accession>A0A0F9R9J6</accession>
<dbReference type="AlphaFoldDB" id="A0A0F9R9J6"/>
<feature type="compositionally biased region" description="Low complexity" evidence="1">
    <location>
        <begin position="39"/>
        <end position="56"/>
    </location>
</feature>
<protein>
    <submittedName>
        <fullName evidence="2">Uncharacterized protein</fullName>
    </submittedName>
</protein>
<dbReference type="EMBL" id="LAZR01000984">
    <property type="protein sequence ID" value="KKN53185.1"/>
    <property type="molecule type" value="Genomic_DNA"/>
</dbReference>
<name>A0A0F9R9J6_9ZZZZ</name>
<comment type="caution">
    <text evidence="2">The sequence shown here is derived from an EMBL/GenBank/DDBJ whole genome shotgun (WGS) entry which is preliminary data.</text>
</comment>
<reference evidence="2" key="1">
    <citation type="journal article" date="2015" name="Nature">
        <title>Complex archaea that bridge the gap between prokaryotes and eukaryotes.</title>
        <authorList>
            <person name="Spang A."/>
            <person name="Saw J.H."/>
            <person name="Jorgensen S.L."/>
            <person name="Zaremba-Niedzwiedzka K."/>
            <person name="Martijn J."/>
            <person name="Lind A.E."/>
            <person name="van Eijk R."/>
            <person name="Schleper C."/>
            <person name="Guy L."/>
            <person name="Ettema T.J."/>
        </authorList>
    </citation>
    <scope>NUCLEOTIDE SEQUENCE</scope>
</reference>
<sequence length="192" mass="20877">MKSLVFIVLIVLAGIAGYNFINKPTETVVSTAVVEETAPISESASNEAASSEVENSADIESTPNNESSVEESVAVESDGTNMITPADMPEDAQHEMYKAMMDYNKCMMQDKPEYHDDKTKIEDIAGKTLAECEPNLDTLTAVLEKNNVNADLREGMAKTVRQRTVRKLMSAVMQAQAATLMSHEGQAPAETK</sequence>
<proteinExistence type="predicted"/>
<evidence type="ECO:0000256" key="1">
    <source>
        <dbReference type="SAM" id="MobiDB-lite"/>
    </source>
</evidence>
<organism evidence="2">
    <name type="scientific">marine sediment metagenome</name>
    <dbReference type="NCBI Taxonomy" id="412755"/>
    <lineage>
        <taxon>unclassified sequences</taxon>
        <taxon>metagenomes</taxon>
        <taxon>ecological metagenomes</taxon>
    </lineage>
</organism>
<feature type="region of interest" description="Disordered" evidence="1">
    <location>
        <begin position="39"/>
        <end position="75"/>
    </location>
</feature>
<evidence type="ECO:0000313" key="2">
    <source>
        <dbReference type="EMBL" id="KKN53185.1"/>
    </source>
</evidence>